<organism evidence="4 5">
    <name type="scientific">Ralstonia chuxiongensis</name>
    <dbReference type="NCBI Taxonomy" id="2957504"/>
    <lineage>
        <taxon>Bacteria</taxon>
        <taxon>Pseudomonadati</taxon>
        <taxon>Pseudomonadota</taxon>
        <taxon>Betaproteobacteria</taxon>
        <taxon>Burkholderiales</taxon>
        <taxon>Burkholderiaceae</taxon>
        <taxon>Ralstonia</taxon>
    </lineage>
</organism>
<dbReference type="GO" id="GO:0032259">
    <property type="term" value="P:methylation"/>
    <property type="evidence" value="ECO:0007669"/>
    <property type="project" value="UniProtKB-KW"/>
</dbReference>
<accession>A0AA41WVD2</accession>
<evidence type="ECO:0000256" key="2">
    <source>
        <dbReference type="SAM" id="MobiDB-lite"/>
    </source>
</evidence>
<keyword evidence="4" id="KW-0489">Methyltransferase</keyword>
<dbReference type="InterPro" id="IPR003356">
    <property type="entry name" value="DNA_methylase_A-5"/>
</dbReference>
<evidence type="ECO:0000259" key="3">
    <source>
        <dbReference type="Pfam" id="PF02384"/>
    </source>
</evidence>
<dbReference type="RefSeq" id="WP_253542780.1">
    <property type="nucleotide sequence ID" value="NZ_JAMYWC010000011.1"/>
</dbReference>
<dbReference type="Proteomes" id="UP001162793">
    <property type="component" value="Unassembled WGS sequence"/>
</dbReference>
<evidence type="ECO:0000313" key="4">
    <source>
        <dbReference type="EMBL" id="MCP1175646.1"/>
    </source>
</evidence>
<evidence type="ECO:0000313" key="5">
    <source>
        <dbReference type="Proteomes" id="UP001162793"/>
    </source>
</evidence>
<feature type="compositionally biased region" description="Low complexity" evidence="2">
    <location>
        <begin position="230"/>
        <end position="245"/>
    </location>
</feature>
<dbReference type="Gene3D" id="3.40.50.150">
    <property type="entry name" value="Vaccinia Virus protein VP39"/>
    <property type="match status" value="1"/>
</dbReference>
<comment type="caution">
    <text evidence="4">The sequence shown here is derived from an EMBL/GenBank/DDBJ whole genome shotgun (WGS) entry which is preliminary data.</text>
</comment>
<dbReference type="Pfam" id="PF02384">
    <property type="entry name" value="N6_Mtase"/>
    <property type="match status" value="1"/>
</dbReference>
<dbReference type="SUPFAM" id="SSF53335">
    <property type="entry name" value="S-adenosyl-L-methionine-dependent methyltransferases"/>
    <property type="match status" value="1"/>
</dbReference>
<evidence type="ECO:0000256" key="1">
    <source>
        <dbReference type="ARBA" id="ARBA00006594"/>
    </source>
</evidence>
<dbReference type="InterPro" id="IPR029063">
    <property type="entry name" value="SAM-dependent_MTases_sf"/>
</dbReference>
<proteinExistence type="inferred from homology"/>
<comment type="similarity">
    <text evidence="1">Belongs to the N(4)/N(6)-methyltransferase family.</text>
</comment>
<keyword evidence="4" id="KW-0808">Transferase</keyword>
<feature type="region of interest" description="Disordered" evidence="2">
    <location>
        <begin position="218"/>
        <end position="246"/>
    </location>
</feature>
<name>A0AA41WVD2_9RALS</name>
<gene>
    <name evidence="4" type="ORF">NKG59_25040</name>
</gene>
<keyword evidence="5" id="KW-1185">Reference proteome</keyword>
<dbReference type="EMBL" id="JAMYWC010000011">
    <property type="protein sequence ID" value="MCP1175646.1"/>
    <property type="molecule type" value="Genomic_DNA"/>
</dbReference>
<dbReference type="AlphaFoldDB" id="A0AA41WVD2"/>
<reference evidence="5" key="1">
    <citation type="journal article" date="2023" name="Front. Microbiol.">
        <title>Ralstonia chuxiongensis sp. nov., Ralstonia mojiangensis sp. nov., and Ralstonia soli sp. nov., isolated from tobacco fields, are three novel species in the family Burkholderiaceae.</title>
        <authorList>
            <person name="Lu C.H."/>
            <person name="Zhang Y.Y."/>
            <person name="Jiang N."/>
            <person name="Chen W."/>
            <person name="Shao X."/>
            <person name="Zhao Z.M."/>
            <person name="Lu W.L."/>
            <person name="Hu X."/>
            <person name="Xi Y.X."/>
            <person name="Zou S.Y."/>
            <person name="Wei Q.J."/>
            <person name="Lin Z.L."/>
            <person name="Gong L."/>
            <person name="Gai X.T."/>
            <person name="Zhang L.Q."/>
            <person name="Li J.Y."/>
            <person name="Jin Y."/>
            <person name="Xia Z.Y."/>
        </authorList>
    </citation>
    <scope>NUCLEOTIDE SEQUENCE [LARGE SCALE GENOMIC DNA]</scope>
    <source>
        <strain evidence="5">21YRMH01-3</strain>
    </source>
</reference>
<dbReference type="PRINTS" id="PR00507">
    <property type="entry name" value="N12N6MTFRASE"/>
</dbReference>
<dbReference type="GO" id="GO:0008170">
    <property type="term" value="F:N-methyltransferase activity"/>
    <property type="evidence" value="ECO:0007669"/>
    <property type="project" value="InterPro"/>
</dbReference>
<protein>
    <submittedName>
        <fullName evidence="4">SAM-dependent methyltransferase</fullName>
    </submittedName>
</protein>
<dbReference type="GO" id="GO:0003677">
    <property type="term" value="F:DNA binding"/>
    <property type="evidence" value="ECO:0007669"/>
    <property type="project" value="InterPro"/>
</dbReference>
<feature type="domain" description="DNA methylase adenine-specific" evidence="3">
    <location>
        <begin position="75"/>
        <end position="175"/>
    </location>
</feature>
<sequence length="271" mass="30243">MKLIEQCARRYRRHEVFRDFCELAALSLSNRVDLVQYDAREARYLEIVKRYEREEVEYFPRMLGCLVESLEGGHKDALGQIFEALQLADHWKGQFFTPFEVSRLMAKILMSGAPAEIERNGFLSLMEPAAGAGGMVIAAASALLDDGINYQQTMHATLIDIDATACHMAYVQLSLLHVPAIVIHGNALAPDTVWGHWVTPAHVLGLWDMRLRRRDREEAKREAADQEEGAAQTVSATAPTVASASDPLAQHRAAIVTRRIAQSEQLDLFGT</sequence>